<evidence type="ECO:0000256" key="7">
    <source>
        <dbReference type="ARBA" id="ARBA00049158"/>
    </source>
</evidence>
<dbReference type="Proteomes" id="UP000473681">
    <property type="component" value="Unassembled WGS sequence"/>
</dbReference>
<evidence type="ECO:0000256" key="4">
    <source>
        <dbReference type="ARBA" id="ARBA00022605"/>
    </source>
</evidence>
<evidence type="ECO:0000256" key="1">
    <source>
        <dbReference type="ARBA" id="ARBA00004970"/>
    </source>
</evidence>
<dbReference type="EMBL" id="SWVK01000005">
    <property type="protein sequence ID" value="NFN34473.1"/>
    <property type="molecule type" value="Genomic_DNA"/>
</dbReference>
<feature type="domain" description="Polymerase/histidinol phosphatase N-terminal" evidence="9">
    <location>
        <begin position="4"/>
        <end position="85"/>
    </location>
</feature>
<comment type="catalytic activity">
    <reaction evidence="7 8">
        <text>L-histidinol phosphate + H2O = L-histidinol + phosphate</text>
        <dbReference type="Rhea" id="RHEA:14465"/>
        <dbReference type="ChEBI" id="CHEBI:15377"/>
        <dbReference type="ChEBI" id="CHEBI:43474"/>
        <dbReference type="ChEBI" id="CHEBI:57699"/>
        <dbReference type="ChEBI" id="CHEBI:57980"/>
        <dbReference type="EC" id="3.1.3.15"/>
    </reaction>
</comment>
<proteinExistence type="inferred from homology"/>
<name>A0A0L9Y7R5_CLOBO</name>
<dbReference type="GO" id="GO:0005737">
    <property type="term" value="C:cytoplasm"/>
    <property type="evidence" value="ECO:0007669"/>
    <property type="project" value="TreeGrafter"/>
</dbReference>
<dbReference type="OrthoDB" id="9775255at2"/>
<keyword evidence="4 8" id="KW-0028">Amino-acid biosynthesis</keyword>
<evidence type="ECO:0000256" key="6">
    <source>
        <dbReference type="ARBA" id="ARBA00023102"/>
    </source>
</evidence>
<evidence type="ECO:0000313" key="11">
    <source>
        <dbReference type="EMBL" id="NFN34473.1"/>
    </source>
</evidence>
<evidence type="ECO:0000256" key="3">
    <source>
        <dbReference type="ARBA" id="ARBA00013085"/>
    </source>
</evidence>
<dbReference type="GO" id="GO:0000105">
    <property type="term" value="P:L-histidine biosynthetic process"/>
    <property type="evidence" value="ECO:0007669"/>
    <property type="project" value="UniProtKB-UniRule"/>
</dbReference>
<keyword evidence="5 8" id="KW-0378">Hydrolase</keyword>
<dbReference type="GO" id="GO:0004401">
    <property type="term" value="F:histidinol-phosphatase activity"/>
    <property type="evidence" value="ECO:0007669"/>
    <property type="project" value="UniProtKB-UniRule"/>
</dbReference>
<evidence type="ECO:0000313" key="13">
    <source>
        <dbReference type="Proteomes" id="UP000476820"/>
    </source>
</evidence>
<dbReference type="SUPFAM" id="SSF89550">
    <property type="entry name" value="PHP domain-like"/>
    <property type="match status" value="1"/>
</dbReference>
<dbReference type="NCBIfam" id="TIGR01856">
    <property type="entry name" value="hisJ_fam"/>
    <property type="match status" value="1"/>
</dbReference>
<dbReference type="Gene3D" id="3.20.20.140">
    <property type="entry name" value="Metal-dependent hydrolases"/>
    <property type="match status" value="1"/>
</dbReference>
<evidence type="ECO:0000256" key="5">
    <source>
        <dbReference type="ARBA" id="ARBA00022801"/>
    </source>
</evidence>
<dbReference type="EC" id="3.1.3.15" evidence="3 8"/>
<organism evidence="11 12">
    <name type="scientific">Clostridium botulinum</name>
    <dbReference type="NCBI Taxonomy" id="1491"/>
    <lineage>
        <taxon>Bacteria</taxon>
        <taxon>Bacillati</taxon>
        <taxon>Bacillota</taxon>
        <taxon>Clostridia</taxon>
        <taxon>Eubacteriales</taxon>
        <taxon>Clostridiaceae</taxon>
        <taxon>Clostridium</taxon>
    </lineage>
</organism>
<keyword evidence="6 8" id="KW-0368">Histidine biosynthesis</keyword>
<dbReference type="Proteomes" id="UP000476820">
    <property type="component" value="Unassembled WGS sequence"/>
</dbReference>
<dbReference type="InterPro" id="IPR010140">
    <property type="entry name" value="Histidinol_P_phosphatase_HisJ"/>
</dbReference>
<protein>
    <recommendedName>
        <fullName evidence="3 8">Histidinol-phosphatase</fullName>
        <shortName evidence="8">HolPase</shortName>
        <ecNumber evidence="3 8">3.1.3.15</ecNumber>
    </recommendedName>
</protein>
<evidence type="ECO:0000256" key="8">
    <source>
        <dbReference type="RuleBase" id="RU366003"/>
    </source>
</evidence>
<dbReference type="PANTHER" id="PTHR21039">
    <property type="entry name" value="HISTIDINOL PHOSPHATASE-RELATED"/>
    <property type="match status" value="1"/>
</dbReference>
<dbReference type="UniPathway" id="UPA00031">
    <property type="reaction ID" value="UER00013"/>
</dbReference>
<dbReference type="InterPro" id="IPR004013">
    <property type="entry name" value="PHP_dom"/>
</dbReference>
<sequence>MIYYDYHMHCNYSADSQAPMEDMIEKSIELGLKEICFTDHVDYDVLGNPNVKVDYDKYFEDIDFYNNKYKDKISIKKGIEMGLQTQVLERCSKEIKETNFDFVIGSIHTIDRNELFTGDFHKGKTQHEAYEGYYKSLLEIVNSYDDYSVLGHVDLIKRYGNYDTILKDEIFSDYLEAILKKVIYSGKGIEINTSSFRYNLPDLTPSKNILKMYKDLGGEILTIGSDSHNPTQIATKFDYIHDALGSMGYKYICKFNNMKPEFIKL</sequence>
<comment type="caution">
    <text evidence="11">The sequence shown here is derived from an EMBL/GenBank/DDBJ whole genome shotgun (WGS) entry which is preliminary data.</text>
</comment>
<evidence type="ECO:0000313" key="10">
    <source>
        <dbReference type="EMBL" id="NFF87482.1"/>
    </source>
</evidence>
<dbReference type="EMBL" id="SWOV01000012">
    <property type="protein sequence ID" value="NFF87482.1"/>
    <property type="molecule type" value="Genomic_DNA"/>
</dbReference>
<comment type="pathway">
    <text evidence="1 8">Amino-acid biosynthesis; L-histidine biosynthesis; L-histidine from 5-phospho-alpha-D-ribose 1-diphosphate: step 8/9.</text>
</comment>
<reference evidence="12 13" key="1">
    <citation type="submission" date="2019-04" db="EMBL/GenBank/DDBJ databases">
        <title>Genome sequencing of Clostridium botulinum Groups I-IV and Clostridium butyricum.</title>
        <authorList>
            <person name="Brunt J."/>
            <person name="Van Vliet A.H.M."/>
            <person name="Stringer S.C."/>
            <person name="Carter A.T."/>
            <person name="Peck M.W."/>
        </authorList>
    </citation>
    <scope>NUCLEOTIDE SEQUENCE [LARGE SCALE GENOMIC DNA]</scope>
    <source>
        <strain evidence="10 13">1605</strain>
        <strain evidence="11 12">CB-K-33E</strain>
    </source>
</reference>
<accession>A0A0L9Y7R5</accession>
<dbReference type="InterPro" id="IPR016195">
    <property type="entry name" value="Pol/histidinol_Pase-like"/>
</dbReference>
<evidence type="ECO:0000256" key="2">
    <source>
        <dbReference type="ARBA" id="ARBA00009152"/>
    </source>
</evidence>
<dbReference type="AlphaFoldDB" id="A0A0L9Y7R5"/>
<evidence type="ECO:0000259" key="9">
    <source>
        <dbReference type="SMART" id="SM00481"/>
    </source>
</evidence>
<dbReference type="SMART" id="SM00481">
    <property type="entry name" value="POLIIIAc"/>
    <property type="match status" value="1"/>
</dbReference>
<gene>
    <name evidence="10" type="ORF">FC774_06305</name>
    <name evidence="11" type="ORF">FDB51_04870</name>
</gene>
<dbReference type="Pfam" id="PF02811">
    <property type="entry name" value="PHP"/>
    <property type="match status" value="1"/>
</dbReference>
<dbReference type="InterPro" id="IPR003141">
    <property type="entry name" value="Pol/His_phosphatase_N"/>
</dbReference>
<comment type="similarity">
    <text evidence="2 8">Belongs to the PHP hydrolase family. HisK subfamily.</text>
</comment>
<evidence type="ECO:0000313" key="12">
    <source>
        <dbReference type="Proteomes" id="UP000473681"/>
    </source>
</evidence>
<dbReference type="RefSeq" id="WP_012451748.1">
    <property type="nucleotide sequence ID" value="NZ_CP010520.1"/>
</dbReference>
<dbReference type="PANTHER" id="PTHR21039:SF0">
    <property type="entry name" value="HISTIDINOL-PHOSPHATASE"/>
    <property type="match status" value="1"/>
</dbReference>